<evidence type="ECO:0000259" key="1">
    <source>
        <dbReference type="Pfam" id="PF04765"/>
    </source>
</evidence>
<dbReference type="PANTHER" id="PTHR12956">
    <property type="entry name" value="ALKALINE CERAMIDASE-RELATED"/>
    <property type="match status" value="1"/>
</dbReference>
<comment type="caution">
    <text evidence="2">The sequence shown here is derived from an EMBL/GenBank/DDBJ whole genome shotgun (WGS) entry which is preliminary data.</text>
</comment>
<proteinExistence type="predicted"/>
<dbReference type="Pfam" id="PF04765">
    <property type="entry name" value="TOD1_MUCI70"/>
    <property type="match status" value="1"/>
</dbReference>
<dbReference type="Proteomes" id="UP001596163">
    <property type="component" value="Unassembled WGS sequence"/>
</dbReference>
<dbReference type="RefSeq" id="WP_377911133.1">
    <property type="nucleotide sequence ID" value="NZ_JBHSKS010000001.1"/>
</dbReference>
<accession>A0ABW0BRM1</accession>
<gene>
    <name evidence="2" type="ORF">ACFPIK_00595</name>
</gene>
<feature type="domain" description="TOD1/MUCI70 glycosyltransferase-like" evidence="1">
    <location>
        <begin position="5"/>
        <end position="199"/>
    </location>
</feature>
<dbReference type="InterPro" id="IPR048354">
    <property type="entry name" value="TOD1_MUCI70_glycTrfase_dom"/>
</dbReference>
<sequence>MNLERLVVYTALFGDYDVLRDPVGKFSDVDFVCFTDQAGLVSQVWDIRLVPTEGRSQVELNRIYKFFPHIYLKEYSMSFYVDSNIQIKEKASELFRFLKNCPHTFVLPDHFARNCIYQEAEIIIKSKKGNSALVVSQMNSYKEDGFPENYGLTENNLIFRRQHDPKIIAAMEMWWEEFFQKTKRDQLSLMYVLWKLNIDYVTGVYSARRSPYFSVDLHKRYQTRFNTWIGYVAFKRFYDSNQPLNRFFDWIDILYGLVIQTR</sequence>
<keyword evidence="3" id="KW-1185">Reference proteome</keyword>
<dbReference type="EMBL" id="JBHSKS010000001">
    <property type="protein sequence ID" value="MFC5190245.1"/>
    <property type="molecule type" value="Genomic_DNA"/>
</dbReference>
<protein>
    <submittedName>
        <fullName evidence="2">Glycosyltransferase domain-containing protein</fullName>
    </submittedName>
</protein>
<organism evidence="2 3">
    <name type="scientific">Algoriphagus aquatilis</name>
    <dbReference type="NCBI Taxonomy" id="490186"/>
    <lineage>
        <taxon>Bacteria</taxon>
        <taxon>Pseudomonadati</taxon>
        <taxon>Bacteroidota</taxon>
        <taxon>Cytophagia</taxon>
        <taxon>Cytophagales</taxon>
        <taxon>Cyclobacteriaceae</taxon>
        <taxon>Algoriphagus</taxon>
    </lineage>
</organism>
<evidence type="ECO:0000313" key="3">
    <source>
        <dbReference type="Proteomes" id="UP001596163"/>
    </source>
</evidence>
<reference evidence="3" key="1">
    <citation type="journal article" date="2019" name="Int. J. Syst. Evol. Microbiol.">
        <title>The Global Catalogue of Microorganisms (GCM) 10K type strain sequencing project: providing services to taxonomists for standard genome sequencing and annotation.</title>
        <authorList>
            <consortium name="The Broad Institute Genomics Platform"/>
            <consortium name="The Broad Institute Genome Sequencing Center for Infectious Disease"/>
            <person name="Wu L."/>
            <person name="Ma J."/>
        </authorList>
    </citation>
    <scope>NUCLEOTIDE SEQUENCE [LARGE SCALE GENOMIC DNA]</scope>
    <source>
        <strain evidence="3">CGMCC 1.7030</strain>
    </source>
</reference>
<name>A0ABW0BRM1_9BACT</name>
<evidence type="ECO:0000313" key="2">
    <source>
        <dbReference type="EMBL" id="MFC5190245.1"/>
    </source>
</evidence>
<dbReference type="InterPro" id="IPR006852">
    <property type="entry name" value="TOD1_MUCI70"/>
</dbReference>